<comment type="caution">
    <text evidence="6">The sequence shown here is derived from an EMBL/GenBank/DDBJ whole genome shotgun (WGS) entry which is preliminary data.</text>
</comment>
<dbReference type="RefSeq" id="WP_311365228.1">
    <property type="nucleotide sequence ID" value="NZ_JAVRIC010000014.1"/>
</dbReference>
<evidence type="ECO:0000259" key="5">
    <source>
        <dbReference type="Pfam" id="PF22113"/>
    </source>
</evidence>
<sequence>MYLHSRRRGNACLFVFSLLLFGALAGCDGDDGEQGPAGEPGTPGTTIPVSNGQSDLTLTITGASLGDSSTVDFTLIDESGLPYVGLPASTLEVMLARLLPGTDGDADSWQSYINQTEEPSGSGAGTEETIIAARDSGGSLEDHNDGSYSYTFGADVTHVTEPRAVEYDATLTHRVAIAVRSGTLPTVNNAVYTWQPSTGSTEPEDGRDMVAQASCNACHGDLSAHGGARRDVKLCVTCHNPGSVEASSGQSIDFMVMIHRIHAGAELPSVVAGTPYLIYGYGNSVHDYSEVEFPKDLRNCTGCHNPDDSSTPQAAHFINKPTLQACGSCHDDVDFAAGAAGGHPGGVVTDNTQCTVCHAENRVAGSVPESHQIPGKLWAARFQYNILSIDDTGQGQYPSVSFSVTNPEDGNAPYDILADAPFTAGGNSSLSIDIAWSTADYGNVGSGDYPGGPVAISALSAATSNGDGTFTVTSSVPVPYDVTGSGTVAIEGHPAGDYDGDGIYSDRIPVTGVTENFAITDTVPAARRSVVSLDKCQACHGVNDGLSFHGNNRTDNVQLCTMCHTPNATDLAVRPDDPDASANGVNTAAVDGLEQRPIDFKLMIHAIHGASVRSSNFVVYGYRSSVNDFSGIGYPGVVANCTQCHESSSYALPLQSTVLGTTIDTHATRLAGDFSPPGAVEDLASYGRISPASAVCSSCHDDQAAVTHMQQNGGGFGITAAEIGSSAATTESCAVCHGSGSIADVAVVHGLP</sequence>
<dbReference type="EMBL" id="JAVRIC010000014">
    <property type="protein sequence ID" value="MDT0497836.1"/>
    <property type="molecule type" value="Genomic_DNA"/>
</dbReference>
<reference evidence="6 7" key="1">
    <citation type="submission" date="2023-09" db="EMBL/GenBank/DDBJ databases">
        <authorList>
            <person name="Rey-Velasco X."/>
        </authorList>
    </citation>
    <scope>NUCLEOTIDE SEQUENCE [LARGE SCALE GENOMIC DNA]</scope>
    <source>
        <strain evidence="6 7">W345</strain>
    </source>
</reference>
<dbReference type="InterPro" id="IPR051829">
    <property type="entry name" value="Multiheme_Cytochr_ET"/>
</dbReference>
<evidence type="ECO:0000259" key="4">
    <source>
        <dbReference type="Pfam" id="PF22112"/>
    </source>
</evidence>
<dbReference type="InterPro" id="IPR054336">
    <property type="entry name" value="OmcA-like_N"/>
</dbReference>
<dbReference type="InterPro" id="IPR036280">
    <property type="entry name" value="Multihaem_cyt_sf"/>
</dbReference>
<dbReference type="PROSITE" id="PS51257">
    <property type="entry name" value="PROKAR_LIPOPROTEIN"/>
    <property type="match status" value="1"/>
</dbReference>
<feature type="region of interest" description="Disordered" evidence="2">
    <location>
        <begin position="31"/>
        <end position="50"/>
    </location>
</feature>
<evidence type="ECO:0000256" key="2">
    <source>
        <dbReference type="SAM" id="MobiDB-lite"/>
    </source>
</evidence>
<proteinExistence type="predicted"/>
<dbReference type="SUPFAM" id="SSF48695">
    <property type="entry name" value="Multiheme cytochromes"/>
    <property type="match status" value="1"/>
</dbReference>
<organism evidence="6 7">
    <name type="scientific">Banduia mediterranea</name>
    <dbReference type="NCBI Taxonomy" id="3075609"/>
    <lineage>
        <taxon>Bacteria</taxon>
        <taxon>Pseudomonadati</taxon>
        <taxon>Pseudomonadota</taxon>
        <taxon>Gammaproteobacteria</taxon>
        <taxon>Nevskiales</taxon>
        <taxon>Algiphilaceae</taxon>
        <taxon>Banduia</taxon>
    </lineage>
</organism>
<feature type="domain" description="Outer membrane cytochrome MtrC/MtrF-like" evidence="5">
    <location>
        <begin position="528"/>
        <end position="750"/>
    </location>
</feature>
<feature type="domain" description="Outer membrane cytochrome MtrC/MtrF-like" evidence="5">
    <location>
        <begin position="207"/>
        <end position="364"/>
    </location>
</feature>
<dbReference type="Pfam" id="PF22113">
    <property type="entry name" value="Mtrc-MtrF_II-IV_dom"/>
    <property type="match status" value="2"/>
</dbReference>
<protein>
    <submittedName>
        <fullName evidence="6">OmcA/MtrC family decaheme c-type cytochrome</fullName>
    </submittedName>
</protein>
<feature type="compositionally biased region" description="Low complexity" evidence="2">
    <location>
        <begin position="34"/>
        <end position="46"/>
    </location>
</feature>
<name>A0ABU2WKM2_9GAMM</name>
<feature type="domain" description="OmcA-like N-terminal" evidence="4">
    <location>
        <begin position="70"/>
        <end position="201"/>
    </location>
</feature>
<dbReference type="InterPro" id="IPR020014">
    <property type="entry name" value="Decahaem_cyt-c_OmcA/MtrC"/>
</dbReference>
<dbReference type="Proteomes" id="UP001254608">
    <property type="component" value="Unassembled WGS sequence"/>
</dbReference>
<feature type="signal peptide" evidence="3">
    <location>
        <begin position="1"/>
        <end position="25"/>
    </location>
</feature>
<dbReference type="NCBIfam" id="TIGR03507">
    <property type="entry name" value="decahem_SO1788"/>
    <property type="match status" value="1"/>
</dbReference>
<keyword evidence="1 3" id="KW-0732">Signal</keyword>
<evidence type="ECO:0000313" key="6">
    <source>
        <dbReference type="EMBL" id="MDT0497836.1"/>
    </source>
</evidence>
<keyword evidence="7" id="KW-1185">Reference proteome</keyword>
<gene>
    <name evidence="6" type="ORF">RM530_10755</name>
</gene>
<accession>A0ABU2WKM2</accession>
<evidence type="ECO:0000313" key="7">
    <source>
        <dbReference type="Proteomes" id="UP001254608"/>
    </source>
</evidence>
<dbReference type="Gene3D" id="1.10.720.180">
    <property type="match status" value="2"/>
</dbReference>
<dbReference type="PANTHER" id="PTHR35038:SF6">
    <property type="entry name" value="SURFACE LOCALIZED DECAHEME CYTOCHROME C LIPOPROTEIN"/>
    <property type="match status" value="1"/>
</dbReference>
<dbReference type="Pfam" id="PF22112">
    <property type="entry name" value="OmcA-like_N"/>
    <property type="match status" value="1"/>
</dbReference>
<evidence type="ECO:0000256" key="1">
    <source>
        <dbReference type="ARBA" id="ARBA00022729"/>
    </source>
</evidence>
<dbReference type="InterPro" id="IPR054337">
    <property type="entry name" value="Mtrc-MtrF-like_dom_II/IV"/>
</dbReference>
<feature type="chain" id="PRO_5045489243" evidence="3">
    <location>
        <begin position="26"/>
        <end position="752"/>
    </location>
</feature>
<evidence type="ECO:0000256" key="3">
    <source>
        <dbReference type="SAM" id="SignalP"/>
    </source>
</evidence>
<dbReference type="PANTHER" id="PTHR35038">
    <property type="entry name" value="DISSIMILATORY SULFITE REDUCTASE SIRA"/>
    <property type="match status" value="1"/>
</dbReference>